<evidence type="ECO:0000313" key="3">
    <source>
        <dbReference type="EMBL" id="MBB5134944.1"/>
    </source>
</evidence>
<keyword evidence="1" id="KW-0808">Transferase</keyword>
<organism evidence="3 4">
    <name type="scientific">Thermocatellispora tengchongensis</name>
    <dbReference type="NCBI Taxonomy" id="1073253"/>
    <lineage>
        <taxon>Bacteria</taxon>
        <taxon>Bacillati</taxon>
        <taxon>Actinomycetota</taxon>
        <taxon>Actinomycetes</taxon>
        <taxon>Streptosporangiales</taxon>
        <taxon>Streptosporangiaceae</taxon>
        <taxon>Thermocatellispora</taxon>
    </lineage>
</organism>
<reference evidence="3 4" key="1">
    <citation type="submission" date="2020-08" db="EMBL/GenBank/DDBJ databases">
        <title>Genomic Encyclopedia of Type Strains, Phase IV (KMG-IV): sequencing the most valuable type-strain genomes for metagenomic binning, comparative biology and taxonomic classification.</title>
        <authorList>
            <person name="Goeker M."/>
        </authorList>
    </citation>
    <scope>NUCLEOTIDE SEQUENCE [LARGE SCALE GENOMIC DNA]</scope>
    <source>
        <strain evidence="3 4">DSM 45615</strain>
    </source>
</reference>
<feature type="domain" description="Histidine kinase/HSP90-like ATPase" evidence="2">
    <location>
        <begin position="15"/>
        <end position="117"/>
    </location>
</feature>
<keyword evidence="1" id="KW-0723">Serine/threonine-protein kinase</keyword>
<dbReference type="InterPro" id="IPR036890">
    <property type="entry name" value="HATPase_C_sf"/>
</dbReference>
<dbReference type="Proteomes" id="UP000578449">
    <property type="component" value="Unassembled WGS sequence"/>
</dbReference>
<evidence type="ECO:0000313" key="4">
    <source>
        <dbReference type="Proteomes" id="UP000578449"/>
    </source>
</evidence>
<dbReference type="InterPro" id="IPR003594">
    <property type="entry name" value="HATPase_dom"/>
</dbReference>
<name>A0A840P117_9ACTN</name>
<dbReference type="RefSeq" id="WP_185051810.1">
    <property type="nucleotide sequence ID" value="NZ_BAABIX010000004.1"/>
</dbReference>
<gene>
    <name evidence="3" type="ORF">HNP84_004678</name>
</gene>
<evidence type="ECO:0000259" key="2">
    <source>
        <dbReference type="Pfam" id="PF13581"/>
    </source>
</evidence>
<dbReference type="SUPFAM" id="SSF55874">
    <property type="entry name" value="ATPase domain of HSP90 chaperone/DNA topoisomerase II/histidine kinase"/>
    <property type="match status" value="1"/>
</dbReference>
<dbReference type="EMBL" id="JACHGN010000009">
    <property type="protein sequence ID" value="MBB5134944.1"/>
    <property type="molecule type" value="Genomic_DNA"/>
</dbReference>
<dbReference type="PANTHER" id="PTHR35526:SF3">
    <property type="entry name" value="ANTI-SIGMA-F FACTOR RSBW"/>
    <property type="match status" value="1"/>
</dbReference>
<keyword evidence="4" id="KW-1185">Reference proteome</keyword>
<dbReference type="GO" id="GO:0004674">
    <property type="term" value="F:protein serine/threonine kinase activity"/>
    <property type="evidence" value="ECO:0007669"/>
    <property type="project" value="UniProtKB-KW"/>
</dbReference>
<keyword evidence="1" id="KW-0418">Kinase</keyword>
<dbReference type="Pfam" id="PF13581">
    <property type="entry name" value="HATPase_c_2"/>
    <property type="match status" value="1"/>
</dbReference>
<protein>
    <submittedName>
        <fullName evidence="3">Anti-sigma regulatory factor (Ser/Thr protein kinase)</fullName>
    </submittedName>
</protein>
<evidence type="ECO:0000256" key="1">
    <source>
        <dbReference type="ARBA" id="ARBA00022527"/>
    </source>
</evidence>
<dbReference type="Gene3D" id="3.30.565.10">
    <property type="entry name" value="Histidine kinase-like ATPase, C-terminal domain"/>
    <property type="match status" value="1"/>
</dbReference>
<dbReference type="CDD" id="cd16936">
    <property type="entry name" value="HATPase_RsbW-like"/>
    <property type="match status" value="1"/>
</dbReference>
<dbReference type="InterPro" id="IPR050267">
    <property type="entry name" value="Anti-sigma-factor_SerPK"/>
</dbReference>
<dbReference type="AlphaFoldDB" id="A0A840P117"/>
<comment type="caution">
    <text evidence="3">The sequence shown here is derived from an EMBL/GenBank/DDBJ whole genome shotgun (WGS) entry which is preliminary data.</text>
</comment>
<sequence>MDLAPHPEWPITYDLAEMRARVAGYALQRGMPLERVEALVLATNEAITNVLEHGGGKGAVACRTDATGITVEIVDYAGALKPAHLNGRPTDWTTRGLGLWVIRQLCDETEVDNPHGNSRLRLHMRYDG</sequence>
<proteinExistence type="predicted"/>
<dbReference type="PANTHER" id="PTHR35526">
    <property type="entry name" value="ANTI-SIGMA-F FACTOR RSBW-RELATED"/>
    <property type="match status" value="1"/>
</dbReference>
<accession>A0A840P117</accession>